<comment type="similarity">
    <text evidence="1">Belongs to the peptidase C40 family.</text>
</comment>
<accession>A0A5B8UEF6</accession>
<keyword evidence="5" id="KW-0732">Signal</keyword>
<evidence type="ECO:0000256" key="5">
    <source>
        <dbReference type="SAM" id="SignalP"/>
    </source>
</evidence>
<dbReference type="Proteomes" id="UP000321204">
    <property type="component" value="Chromosome"/>
</dbReference>
<proteinExistence type="inferred from homology"/>
<keyword evidence="4" id="KW-0788">Thiol protease</keyword>
<dbReference type="Pfam" id="PF00877">
    <property type="entry name" value="NLPC_P60"/>
    <property type="match status" value="1"/>
</dbReference>
<dbReference type="SUPFAM" id="SSF54001">
    <property type="entry name" value="Cysteine proteinases"/>
    <property type="match status" value="1"/>
</dbReference>
<protein>
    <recommendedName>
        <fullName evidence="6">NlpC/P60 domain-containing protein</fullName>
    </recommendedName>
</protein>
<evidence type="ECO:0000256" key="1">
    <source>
        <dbReference type="ARBA" id="ARBA00007074"/>
    </source>
</evidence>
<feature type="signal peptide" evidence="5">
    <location>
        <begin position="1"/>
        <end position="22"/>
    </location>
</feature>
<evidence type="ECO:0000256" key="2">
    <source>
        <dbReference type="ARBA" id="ARBA00022670"/>
    </source>
</evidence>
<dbReference type="Gene3D" id="3.90.1720.10">
    <property type="entry name" value="endopeptidase domain like (from Nostoc punctiforme)"/>
    <property type="match status" value="1"/>
</dbReference>
<feature type="chain" id="PRO_5023131166" description="NlpC/P60 domain-containing protein" evidence="5">
    <location>
        <begin position="23"/>
        <end position="230"/>
    </location>
</feature>
<dbReference type="AlphaFoldDB" id="A0A5B8UEF6"/>
<keyword evidence="8" id="KW-1185">Reference proteome</keyword>
<name>A0A5B8UEF6_9BACT</name>
<evidence type="ECO:0000313" key="7">
    <source>
        <dbReference type="EMBL" id="QEC55061.1"/>
    </source>
</evidence>
<evidence type="ECO:0000256" key="4">
    <source>
        <dbReference type="ARBA" id="ARBA00022807"/>
    </source>
</evidence>
<dbReference type="OrthoDB" id="9807055at2"/>
<dbReference type="InterPro" id="IPR038765">
    <property type="entry name" value="Papain-like_cys_pep_sf"/>
</dbReference>
<evidence type="ECO:0000313" key="8">
    <source>
        <dbReference type="Proteomes" id="UP000321204"/>
    </source>
</evidence>
<reference evidence="7 8" key="1">
    <citation type="journal article" date="2015" name="Int. J. Syst. Evol. Microbiol.">
        <title>Flavisolibacter ginsenosidimutans sp. nov., with ginsenoside-converting activity isolated from soil used for cultivating ginseng.</title>
        <authorList>
            <person name="Zhao Y."/>
            <person name="Liu Q."/>
            <person name="Kang M.S."/>
            <person name="Jin F."/>
            <person name="Yu H."/>
            <person name="Im W.T."/>
        </authorList>
    </citation>
    <scope>NUCLEOTIDE SEQUENCE [LARGE SCALE GENOMIC DNA]</scope>
    <source>
        <strain evidence="7 8">Gsoil 636</strain>
    </source>
</reference>
<dbReference type="KEGG" id="fgg:FSB75_03795"/>
<dbReference type="EMBL" id="CP042433">
    <property type="protein sequence ID" value="QEC55061.1"/>
    <property type="molecule type" value="Genomic_DNA"/>
</dbReference>
<keyword evidence="2" id="KW-0645">Protease</keyword>
<dbReference type="PANTHER" id="PTHR47053">
    <property type="entry name" value="MUREIN DD-ENDOPEPTIDASE MEPH-RELATED"/>
    <property type="match status" value="1"/>
</dbReference>
<dbReference type="PANTHER" id="PTHR47053:SF1">
    <property type="entry name" value="MUREIN DD-ENDOPEPTIDASE MEPH-RELATED"/>
    <property type="match status" value="1"/>
</dbReference>
<dbReference type="InterPro" id="IPR000064">
    <property type="entry name" value="NLP_P60_dom"/>
</dbReference>
<evidence type="ECO:0000256" key="3">
    <source>
        <dbReference type="ARBA" id="ARBA00022801"/>
    </source>
</evidence>
<evidence type="ECO:0000259" key="6">
    <source>
        <dbReference type="PROSITE" id="PS51935"/>
    </source>
</evidence>
<feature type="domain" description="NlpC/P60" evidence="6">
    <location>
        <begin position="97"/>
        <end position="217"/>
    </location>
</feature>
<dbReference type="RefSeq" id="WP_146783003.1">
    <property type="nucleotide sequence ID" value="NZ_BAABIO010000006.1"/>
</dbReference>
<keyword evidence="3" id="KW-0378">Hydrolase</keyword>
<organism evidence="7 8">
    <name type="scientific">Flavisolibacter ginsenosidimutans</name>
    <dbReference type="NCBI Taxonomy" id="661481"/>
    <lineage>
        <taxon>Bacteria</taxon>
        <taxon>Pseudomonadati</taxon>
        <taxon>Bacteroidota</taxon>
        <taxon>Chitinophagia</taxon>
        <taxon>Chitinophagales</taxon>
        <taxon>Chitinophagaceae</taxon>
        <taxon>Flavisolibacter</taxon>
    </lineage>
</organism>
<gene>
    <name evidence="7" type="ORF">FSB75_03795</name>
</gene>
<sequence>MVKNIILFAAVLLLGTFTTVSAQGKEAKSAPAKTDYKFLDQISIEPAAEPSFASKPAETPSVKKDLLTVAATSEGNVESAQALQFKYSLLLDVEVEMVKNVNMFRLIDEWYGVKYLFGGSTKNGIDCSALMQILFASVYGLSLPRTAKMQFDMSRHISRTELKEGDLLFFNTRGGVSHVGMYLTNNKFVHASVRGVTISDMFDPYYAARLIGVGRVLDTNGSTAVVSSKP</sequence>
<dbReference type="PROSITE" id="PS51935">
    <property type="entry name" value="NLPC_P60"/>
    <property type="match status" value="1"/>
</dbReference>
<dbReference type="GO" id="GO:0006508">
    <property type="term" value="P:proteolysis"/>
    <property type="evidence" value="ECO:0007669"/>
    <property type="project" value="UniProtKB-KW"/>
</dbReference>
<dbReference type="GO" id="GO:0008234">
    <property type="term" value="F:cysteine-type peptidase activity"/>
    <property type="evidence" value="ECO:0007669"/>
    <property type="project" value="UniProtKB-KW"/>
</dbReference>
<dbReference type="InterPro" id="IPR051202">
    <property type="entry name" value="Peptidase_C40"/>
</dbReference>